<dbReference type="Proteomes" id="UP000006002">
    <property type="component" value="Unassembled WGS sequence"/>
</dbReference>
<sequence length="431" mass="49397">MKLSLYISDETEKETMNMAIFQAFRALRPVSEKAADVAALPYDVVDRAEAKAIGDKNPDSFLHVDRAEMDLPDDTDLYDSKVYERARQNLLNMEKNGVMKQDETPCYYIYELTRKGKTQTGLVGCCSIDDYMKGIVKKHELTREDKEQDRIRHVDVCDANTGPIYLACRYPQQLLDLMEQWKTSHAAVYDFVADDEIGHRVWVIDGNEEIETIREQFENIPSIYIADGHHRAASAVKVGLKRREEHPDYDGTEEFNYFLSVVFPYDQLKILAYNRVVHDLNGMDEHAFIASLKFNFELMIMPGFPCKPVEKHCMGMYVGGNWYHLKAWEDVYEKKDVVGQLDVSILQKKVLTPILGIGDPRTDQRIRFVGGSHKLSELAEIADKTGGVAFAMFPTAMEDLMQIADENKLMPPKSTWFEPKLRSGLFIHKLS</sequence>
<gene>
    <name evidence="1" type="ORF">RUMOBE_02763</name>
</gene>
<dbReference type="PIRSF" id="PIRSF033563">
    <property type="entry name" value="UCP033563"/>
    <property type="match status" value="1"/>
</dbReference>
<protein>
    <recommendedName>
        <fullName evidence="3">DUF1015 domain-containing protein</fullName>
    </recommendedName>
</protein>
<accession>A5ZUS8</accession>
<name>A5ZUS8_9FIRM</name>
<evidence type="ECO:0000313" key="1">
    <source>
        <dbReference type="EMBL" id="EDM86613.1"/>
    </source>
</evidence>
<reference evidence="1 2" key="1">
    <citation type="submission" date="2007-03" db="EMBL/GenBank/DDBJ databases">
        <authorList>
            <person name="Fulton L."/>
            <person name="Clifton S."/>
            <person name="Fulton B."/>
            <person name="Xu J."/>
            <person name="Minx P."/>
            <person name="Pepin K.H."/>
            <person name="Johnson M."/>
            <person name="Thiruvilangam P."/>
            <person name="Bhonagiri V."/>
            <person name="Nash W.E."/>
            <person name="Mardis E.R."/>
            <person name="Wilson R.K."/>
        </authorList>
    </citation>
    <scope>NUCLEOTIDE SEQUENCE [LARGE SCALE GENOMIC DNA]</scope>
    <source>
        <strain evidence="1 2">ATCC 29174</strain>
    </source>
</reference>
<dbReference type="HOGENOM" id="CLU_031277_0_0_9"/>
<reference evidence="1 2" key="2">
    <citation type="submission" date="2007-04" db="EMBL/GenBank/DDBJ databases">
        <title>Draft genome sequence of Ruminococcus obeum (ATCC 29174).</title>
        <authorList>
            <person name="Sudarsanam P."/>
            <person name="Ley R."/>
            <person name="Guruge J."/>
            <person name="Turnbaugh P.J."/>
            <person name="Mahowald M."/>
            <person name="Liep D."/>
            <person name="Gordon J."/>
        </authorList>
    </citation>
    <scope>NUCLEOTIDE SEQUENCE [LARGE SCALE GENOMIC DNA]</scope>
    <source>
        <strain evidence="1 2">ATCC 29174</strain>
    </source>
</reference>
<evidence type="ECO:0008006" key="3">
    <source>
        <dbReference type="Google" id="ProtNLM"/>
    </source>
</evidence>
<dbReference type="PANTHER" id="PTHR36454">
    <property type="entry name" value="LMO2823 PROTEIN"/>
    <property type="match status" value="1"/>
</dbReference>
<organism evidence="1 2">
    <name type="scientific">Blautia obeum ATCC 29174</name>
    <dbReference type="NCBI Taxonomy" id="411459"/>
    <lineage>
        <taxon>Bacteria</taxon>
        <taxon>Bacillati</taxon>
        <taxon>Bacillota</taxon>
        <taxon>Clostridia</taxon>
        <taxon>Lachnospirales</taxon>
        <taxon>Lachnospiraceae</taxon>
        <taxon>Blautia</taxon>
    </lineage>
</organism>
<dbReference type="AlphaFoldDB" id="A5ZUS8"/>
<dbReference type="eggNOG" id="COG4198">
    <property type="taxonomic scope" value="Bacteria"/>
</dbReference>
<dbReference type="EMBL" id="AAVO02000013">
    <property type="protein sequence ID" value="EDM86613.1"/>
    <property type="molecule type" value="Genomic_DNA"/>
</dbReference>
<dbReference type="Pfam" id="PF06245">
    <property type="entry name" value="DUF1015"/>
    <property type="match status" value="1"/>
</dbReference>
<dbReference type="PANTHER" id="PTHR36454:SF1">
    <property type="entry name" value="DUF1015 DOMAIN-CONTAINING PROTEIN"/>
    <property type="match status" value="1"/>
</dbReference>
<comment type="caution">
    <text evidence="1">The sequence shown here is derived from an EMBL/GenBank/DDBJ whole genome shotgun (WGS) entry which is preliminary data.</text>
</comment>
<evidence type="ECO:0000313" key="2">
    <source>
        <dbReference type="Proteomes" id="UP000006002"/>
    </source>
</evidence>
<dbReference type="InterPro" id="IPR008323">
    <property type="entry name" value="UCP033563"/>
</dbReference>
<proteinExistence type="predicted"/>